<proteinExistence type="inferred from homology"/>
<reference evidence="13 14" key="1">
    <citation type="submission" date="2022-07" db="EMBL/GenBank/DDBJ databases">
        <title>Genome-wide signatures of adaptation to extreme environments.</title>
        <authorList>
            <person name="Cho C.H."/>
            <person name="Yoon H.S."/>
        </authorList>
    </citation>
    <scope>NUCLEOTIDE SEQUENCE [LARGE SCALE GENOMIC DNA]</scope>
    <source>
        <strain evidence="13 14">DBV 063 E5</strain>
    </source>
</reference>
<name>A0AAV9IYK8_CYACA</name>
<dbReference type="AlphaFoldDB" id="A0AAV9IYK8"/>
<dbReference type="EMBL" id="JANCYW010000011">
    <property type="protein sequence ID" value="KAK4537184.1"/>
    <property type="molecule type" value="Genomic_DNA"/>
</dbReference>
<evidence type="ECO:0000256" key="5">
    <source>
        <dbReference type="ARBA" id="ARBA00022989"/>
    </source>
</evidence>
<evidence type="ECO:0000256" key="10">
    <source>
        <dbReference type="SAM" id="Phobius"/>
    </source>
</evidence>
<evidence type="ECO:0000313" key="13">
    <source>
        <dbReference type="EMBL" id="KAK4537184.1"/>
    </source>
</evidence>
<comment type="caution">
    <text evidence="13">The sequence shown here is derived from an EMBL/GenBank/DDBJ whole genome shotgun (WGS) entry which is preliminary data.</text>
</comment>
<gene>
    <name evidence="13" type="ORF">CDCA_CDCA11G3209</name>
</gene>
<keyword evidence="5 10" id="KW-1133">Transmembrane helix</keyword>
<evidence type="ECO:0000256" key="4">
    <source>
        <dbReference type="ARBA" id="ARBA00022729"/>
    </source>
</evidence>
<feature type="region of interest" description="Disordered" evidence="9">
    <location>
        <begin position="90"/>
        <end position="125"/>
    </location>
</feature>
<evidence type="ECO:0000259" key="12">
    <source>
        <dbReference type="PROSITE" id="PS50866"/>
    </source>
</evidence>
<keyword evidence="4 11" id="KW-0732">Signal</keyword>
<evidence type="ECO:0000256" key="1">
    <source>
        <dbReference type="ARBA" id="ARBA00004479"/>
    </source>
</evidence>
<keyword evidence="6 10" id="KW-0472">Membrane</keyword>
<dbReference type="InterPro" id="IPR009038">
    <property type="entry name" value="GOLD_dom"/>
</dbReference>
<feature type="coiled-coil region" evidence="8">
    <location>
        <begin position="180"/>
        <end position="207"/>
    </location>
</feature>
<evidence type="ECO:0000313" key="14">
    <source>
        <dbReference type="Proteomes" id="UP001301350"/>
    </source>
</evidence>
<dbReference type="Proteomes" id="UP001301350">
    <property type="component" value="Unassembled WGS sequence"/>
</dbReference>
<feature type="chain" id="PRO_5043855167" description="GOLD domain-containing protein" evidence="11">
    <location>
        <begin position="29"/>
        <end position="254"/>
    </location>
</feature>
<evidence type="ECO:0000256" key="2">
    <source>
        <dbReference type="ARBA" id="ARBA00007104"/>
    </source>
</evidence>
<dbReference type="PROSITE" id="PS50866">
    <property type="entry name" value="GOLD"/>
    <property type="match status" value="1"/>
</dbReference>
<keyword evidence="14" id="KW-1185">Reference proteome</keyword>
<evidence type="ECO:0000256" key="3">
    <source>
        <dbReference type="ARBA" id="ARBA00022692"/>
    </source>
</evidence>
<dbReference type="PANTHER" id="PTHR22811">
    <property type="entry name" value="TRANSMEMBRANE EMP24 DOMAIN-CONTAINING PROTEIN"/>
    <property type="match status" value="1"/>
</dbReference>
<evidence type="ECO:0000256" key="7">
    <source>
        <dbReference type="RuleBase" id="RU003827"/>
    </source>
</evidence>
<feature type="transmembrane region" description="Helical" evidence="10">
    <location>
        <begin position="222"/>
        <end position="244"/>
    </location>
</feature>
<keyword evidence="3 7" id="KW-0812">Transmembrane</keyword>
<evidence type="ECO:0000256" key="6">
    <source>
        <dbReference type="ARBA" id="ARBA00023136"/>
    </source>
</evidence>
<comment type="similarity">
    <text evidence="2 7">Belongs to the EMP24/GP25L family.</text>
</comment>
<protein>
    <recommendedName>
        <fullName evidence="12">GOLD domain-containing protein</fullName>
    </recommendedName>
</protein>
<comment type="subcellular location">
    <subcellularLocation>
        <location evidence="1 7">Membrane</location>
        <topology evidence="1 7">Single-pass type I membrane protein</topology>
    </subcellularLocation>
</comment>
<dbReference type="Pfam" id="PF01105">
    <property type="entry name" value="EMP24_GP25L"/>
    <property type="match status" value="1"/>
</dbReference>
<dbReference type="SMART" id="SM01190">
    <property type="entry name" value="EMP24_GP25L"/>
    <property type="match status" value="1"/>
</dbReference>
<keyword evidence="8" id="KW-0175">Coiled coil</keyword>
<dbReference type="GO" id="GO:0016020">
    <property type="term" value="C:membrane"/>
    <property type="evidence" value="ECO:0007669"/>
    <property type="project" value="UniProtKB-SubCell"/>
</dbReference>
<accession>A0AAV9IYK8</accession>
<feature type="compositionally biased region" description="Basic and acidic residues" evidence="9">
    <location>
        <begin position="115"/>
        <end position="125"/>
    </location>
</feature>
<feature type="domain" description="GOLD" evidence="12">
    <location>
        <begin position="38"/>
        <end position="164"/>
    </location>
</feature>
<feature type="signal peptide" evidence="11">
    <location>
        <begin position="1"/>
        <end position="28"/>
    </location>
</feature>
<dbReference type="InterPro" id="IPR015720">
    <property type="entry name" value="Emp24-like"/>
</dbReference>
<evidence type="ECO:0000256" key="11">
    <source>
        <dbReference type="SAM" id="SignalP"/>
    </source>
</evidence>
<sequence length="254" mass="28553">MASRLPRRRLCPLLLFLLLLLHLPSVDALQFFLKGGQRKCFSEDVTAGTRVLGEYLVTAAGGGHLQVDLKVSGPDEKIIYSKENIDHGKFTFQAPSGPEGQRGSGHHGDPSQQEPHQEGGDGEHAEWDEEYGDVWPTYTYHFCVQAHSADAPDTRRKVTLQVNTGAAAKDYATVAKVEHLDNLEVALRRMEDEVRSIQEELEHMRAREEAMRSINEGVSRRVLWYSFISCCVMVAAGIWQARYLNAFFKAKKLI</sequence>
<evidence type="ECO:0000256" key="8">
    <source>
        <dbReference type="SAM" id="Coils"/>
    </source>
</evidence>
<evidence type="ECO:0000256" key="9">
    <source>
        <dbReference type="SAM" id="MobiDB-lite"/>
    </source>
</evidence>
<organism evidence="13 14">
    <name type="scientific">Cyanidium caldarium</name>
    <name type="common">Red alga</name>
    <dbReference type="NCBI Taxonomy" id="2771"/>
    <lineage>
        <taxon>Eukaryota</taxon>
        <taxon>Rhodophyta</taxon>
        <taxon>Bangiophyceae</taxon>
        <taxon>Cyanidiales</taxon>
        <taxon>Cyanidiaceae</taxon>
        <taxon>Cyanidium</taxon>
    </lineage>
</organism>